<accession>A0A2H0R9G5</accession>
<dbReference type="PANTHER" id="PTHR34475">
    <property type="match status" value="1"/>
</dbReference>
<name>A0A2H0R9G5_UNCKA</name>
<protein>
    <recommendedName>
        <fullName evidence="2">HTH cro/C1-type domain-containing protein</fullName>
    </recommendedName>
</protein>
<dbReference type="PANTHER" id="PTHR34475:SF1">
    <property type="entry name" value="CYTOSKELETON PROTEIN RODZ"/>
    <property type="match status" value="1"/>
</dbReference>
<feature type="transmembrane region" description="Helical" evidence="1">
    <location>
        <begin position="99"/>
        <end position="120"/>
    </location>
</feature>
<evidence type="ECO:0000256" key="1">
    <source>
        <dbReference type="SAM" id="Phobius"/>
    </source>
</evidence>
<keyword evidence="1" id="KW-0472">Membrane</keyword>
<evidence type="ECO:0000259" key="2">
    <source>
        <dbReference type="SMART" id="SM00530"/>
    </source>
</evidence>
<dbReference type="Pfam" id="PF13413">
    <property type="entry name" value="HTH_25"/>
    <property type="match status" value="1"/>
</dbReference>
<gene>
    <name evidence="3" type="ORF">COV24_03960</name>
</gene>
<dbReference type="SMART" id="SM00530">
    <property type="entry name" value="HTH_XRE"/>
    <property type="match status" value="1"/>
</dbReference>
<dbReference type="AlphaFoldDB" id="A0A2H0R9G5"/>
<keyword evidence="1" id="KW-1133">Transmembrane helix</keyword>
<dbReference type="InterPro" id="IPR050400">
    <property type="entry name" value="Bact_Cytoskel_RodZ"/>
</dbReference>
<comment type="caution">
    <text evidence="3">The sequence shown here is derived from an EMBL/GenBank/DDBJ whole genome shotgun (WGS) entry which is preliminary data.</text>
</comment>
<dbReference type="EMBL" id="PCXU01000035">
    <property type="protein sequence ID" value="PIR43171.1"/>
    <property type="molecule type" value="Genomic_DNA"/>
</dbReference>
<dbReference type="InterPro" id="IPR010982">
    <property type="entry name" value="Lambda_DNA-bd_dom_sf"/>
</dbReference>
<dbReference type="Gene3D" id="2.60.40.10">
    <property type="entry name" value="Immunoglobulins"/>
    <property type="match status" value="1"/>
</dbReference>
<organism evidence="3 4">
    <name type="scientific">candidate division WWE3 bacterium CG10_big_fil_rev_8_21_14_0_10_32_10</name>
    <dbReference type="NCBI Taxonomy" id="1975090"/>
    <lineage>
        <taxon>Bacteria</taxon>
        <taxon>Katanobacteria</taxon>
    </lineage>
</organism>
<reference evidence="3 4" key="1">
    <citation type="submission" date="2017-09" db="EMBL/GenBank/DDBJ databases">
        <title>Depth-based differentiation of microbial function through sediment-hosted aquifers and enrichment of novel symbionts in the deep terrestrial subsurface.</title>
        <authorList>
            <person name="Probst A.J."/>
            <person name="Ladd B."/>
            <person name="Jarett J.K."/>
            <person name="Geller-Mcgrath D.E."/>
            <person name="Sieber C.M."/>
            <person name="Emerson J.B."/>
            <person name="Anantharaman K."/>
            <person name="Thomas B.C."/>
            <person name="Malmstrom R."/>
            <person name="Stieglmeier M."/>
            <person name="Klingl A."/>
            <person name="Woyke T."/>
            <person name="Ryan C.M."/>
            <person name="Banfield J.F."/>
        </authorList>
    </citation>
    <scope>NUCLEOTIDE SEQUENCE [LARGE SCALE GENOMIC DNA]</scope>
    <source>
        <strain evidence="3">CG10_big_fil_rev_8_21_14_0_10_32_10</strain>
    </source>
</reference>
<dbReference type="GO" id="GO:0003677">
    <property type="term" value="F:DNA binding"/>
    <property type="evidence" value="ECO:0007669"/>
    <property type="project" value="InterPro"/>
</dbReference>
<keyword evidence="1" id="KW-0812">Transmembrane</keyword>
<feature type="domain" description="HTH cro/C1-type" evidence="2">
    <location>
        <begin position="7"/>
        <end position="68"/>
    </location>
</feature>
<dbReference type="InterPro" id="IPR001387">
    <property type="entry name" value="Cro/C1-type_HTH"/>
</dbReference>
<proteinExistence type="predicted"/>
<evidence type="ECO:0000313" key="4">
    <source>
        <dbReference type="Proteomes" id="UP000230214"/>
    </source>
</evidence>
<dbReference type="InterPro" id="IPR013783">
    <property type="entry name" value="Ig-like_fold"/>
</dbReference>
<dbReference type="Proteomes" id="UP000230214">
    <property type="component" value="Unassembled WGS sequence"/>
</dbReference>
<evidence type="ECO:0000313" key="3">
    <source>
        <dbReference type="EMBL" id="PIR43171.1"/>
    </source>
</evidence>
<sequence length="294" mass="33357">MKTSGDILYTKREKMGFDLAQVSRKLKIHEKYLHALEEGDYTVFDSKVIARGFLIKYSDFLDLDTDKVLAFWRRDFAVETKSVPYSKNKFSSTVFTPKTILGIVLASFLIIFLVFGYIQYSKIKEPPYLNINSPEDGISVDDGIVFLKGDTSEDVELSLNDREIKVSNTGEFSENLYLSPGVNKFTLRAINSFGVENTRTFTVYNNFTKADQIGNKESKNILKVVATGEEPVFIEVKNKETSLFKGFLLSKATKTFNGDNLSIYTDTVEFVDLFYNDTLVDKGETAFGVFVKQF</sequence>
<dbReference type="Gene3D" id="1.10.260.40">
    <property type="entry name" value="lambda repressor-like DNA-binding domains"/>
    <property type="match status" value="1"/>
</dbReference>